<feature type="region of interest" description="Disordered" evidence="1">
    <location>
        <begin position="135"/>
        <end position="154"/>
    </location>
</feature>
<feature type="compositionally biased region" description="Basic residues" evidence="1">
    <location>
        <begin position="135"/>
        <end position="149"/>
    </location>
</feature>
<feature type="region of interest" description="Disordered" evidence="1">
    <location>
        <begin position="1"/>
        <end position="25"/>
    </location>
</feature>
<protein>
    <submittedName>
        <fullName evidence="2">DUF488 family protein</fullName>
    </submittedName>
</protein>
<dbReference type="PANTHER" id="PTHR36849:SF1">
    <property type="entry name" value="CYTOPLASMIC PROTEIN"/>
    <property type="match status" value="1"/>
</dbReference>
<dbReference type="InterPro" id="IPR052552">
    <property type="entry name" value="YeaO-like"/>
</dbReference>
<evidence type="ECO:0000313" key="2">
    <source>
        <dbReference type="EMBL" id="HIW96482.1"/>
    </source>
</evidence>
<comment type="caution">
    <text evidence="2">The sequence shown here is derived from an EMBL/GenBank/DDBJ whole genome shotgun (WGS) entry which is preliminary data.</text>
</comment>
<reference evidence="2" key="2">
    <citation type="submission" date="2021-04" db="EMBL/GenBank/DDBJ databases">
        <authorList>
            <person name="Gilroy R."/>
        </authorList>
    </citation>
    <scope>NUCLEOTIDE SEQUENCE</scope>
    <source>
        <strain evidence="2">4376</strain>
    </source>
</reference>
<dbReference type="Pfam" id="PF22752">
    <property type="entry name" value="DUF488-N3i"/>
    <property type="match status" value="1"/>
</dbReference>
<accession>A0A9D1RZ81</accession>
<dbReference type="EMBL" id="DXFZ01000102">
    <property type="protein sequence ID" value="HIW96482.1"/>
    <property type="molecule type" value="Genomic_DNA"/>
</dbReference>
<evidence type="ECO:0000313" key="3">
    <source>
        <dbReference type="Proteomes" id="UP000824189"/>
    </source>
</evidence>
<proteinExistence type="predicted"/>
<evidence type="ECO:0000256" key="1">
    <source>
        <dbReference type="SAM" id="MobiDB-lite"/>
    </source>
</evidence>
<gene>
    <name evidence="2" type="ORF">H9867_08415</name>
</gene>
<sequence length="183" mass="21015">MAKKNKSESKREGKNGSKGPKKFTKRLGTDRVYNWVDEDPKDAGKPKARLFLVDRMWPVGVKKERLALEAWPKELAPSTELRKRFHGKAVAGKKKARKLSYGEFAKAYRAELDERLDSGELDDIMPDLKDGLKKAHKKYKKGKKGKKNDKKALDKRPVKLLFAAKNKEKSHANVLKQWLMENL</sequence>
<reference evidence="2" key="1">
    <citation type="journal article" date="2021" name="PeerJ">
        <title>Extensive microbial diversity within the chicken gut microbiome revealed by metagenomics and culture.</title>
        <authorList>
            <person name="Gilroy R."/>
            <person name="Ravi A."/>
            <person name="Getino M."/>
            <person name="Pursley I."/>
            <person name="Horton D.L."/>
            <person name="Alikhan N.F."/>
            <person name="Baker D."/>
            <person name="Gharbi K."/>
            <person name="Hall N."/>
            <person name="Watson M."/>
            <person name="Adriaenssens E.M."/>
            <person name="Foster-Nyarko E."/>
            <person name="Jarju S."/>
            <person name="Secka A."/>
            <person name="Antonio M."/>
            <person name="Oren A."/>
            <person name="Chaudhuri R.R."/>
            <person name="La Ragione R."/>
            <person name="Hildebrand F."/>
            <person name="Pallen M.J."/>
        </authorList>
    </citation>
    <scope>NUCLEOTIDE SEQUENCE</scope>
    <source>
        <strain evidence="2">4376</strain>
    </source>
</reference>
<dbReference type="PANTHER" id="PTHR36849">
    <property type="entry name" value="CYTOPLASMIC PROTEIN-RELATED"/>
    <property type="match status" value="1"/>
</dbReference>
<feature type="compositionally biased region" description="Basic and acidic residues" evidence="1">
    <location>
        <begin position="1"/>
        <end position="15"/>
    </location>
</feature>
<dbReference type="AlphaFoldDB" id="A0A9D1RZ81"/>
<organism evidence="2 3">
    <name type="scientific">Candidatus Corynebacterium gallistercoris</name>
    <dbReference type="NCBI Taxonomy" id="2838530"/>
    <lineage>
        <taxon>Bacteria</taxon>
        <taxon>Bacillati</taxon>
        <taxon>Actinomycetota</taxon>
        <taxon>Actinomycetes</taxon>
        <taxon>Mycobacteriales</taxon>
        <taxon>Corynebacteriaceae</taxon>
        <taxon>Corynebacterium</taxon>
    </lineage>
</organism>
<name>A0A9D1RZ81_9CORY</name>
<dbReference type="Proteomes" id="UP000824189">
    <property type="component" value="Unassembled WGS sequence"/>
</dbReference>